<name>A0A7E4W7E6_PANRE</name>
<sequence length="175" mass="19503">MLTTVSFSNASAVTMLPVLSNESAISILNKGSAMLSTAAMRINRNITFYNATPNPQLEYERTVYMWLVPIMVFVLTIAFIGNGVIVLSAPWLNRPINPYHRLCVSLAAADMWVANIRDAHIKFAYICTRSSSICWYCLSTALQNDHNNKAAAVFNFSHVDASADIYPYMVCSYTE</sequence>
<evidence type="ECO:0000313" key="3">
    <source>
        <dbReference type="WBParaSite" id="Pan_g7324.t1"/>
    </source>
</evidence>
<keyword evidence="1" id="KW-0812">Transmembrane</keyword>
<evidence type="ECO:0000256" key="1">
    <source>
        <dbReference type="SAM" id="Phobius"/>
    </source>
</evidence>
<proteinExistence type="predicted"/>
<reference evidence="2" key="1">
    <citation type="journal article" date="2013" name="Genetics">
        <title>The draft genome and transcriptome of Panagrellus redivivus are shaped by the harsh demands of a free-living lifestyle.</title>
        <authorList>
            <person name="Srinivasan J."/>
            <person name="Dillman A.R."/>
            <person name="Macchietto M.G."/>
            <person name="Heikkinen L."/>
            <person name="Lakso M."/>
            <person name="Fracchia K.M."/>
            <person name="Antoshechkin I."/>
            <person name="Mortazavi A."/>
            <person name="Wong G."/>
            <person name="Sternberg P.W."/>
        </authorList>
    </citation>
    <scope>NUCLEOTIDE SEQUENCE [LARGE SCALE GENOMIC DNA]</scope>
    <source>
        <strain evidence="2">MT8872</strain>
    </source>
</reference>
<feature type="transmembrane region" description="Helical" evidence="1">
    <location>
        <begin position="63"/>
        <end position="92"/>
    </location>
</feature>
<evidence type="ECO:0000313" key="2">
    <source>
        <dbReference type="Proteomes" id="UP000492821"/>
    </source>
</evidence>
<protein>
    <submittedName>
        <fullName evidence="3">G_PROTEIN_RECEP_F1_2 domain-containing protein</fullName>
    </submittedName>
</protein>
<accession>A0A7E4W7E6</accession>
<dbReference type="WBParaSite" id="Pan_g7324.t1">
    <property type="protein sequence ID" value="Pan_g7324.t1"/>
    <property type="gene ID" value="Pan_g7324"/>
</dbReference>
<keyword evidence="1" id="KW-0472">Membrane</keyword>
<keyword evidence="2" id="KW-1185">Reference proteome</keyword>
<reference evidence="3" key="2">
    <citation type="submission" date="2020-10" db="UniProtKB">
        <authorList>
            <consortium name="WormBaseParasite"/>
        </authorList>
    </citation>
    <scope>IDENTIFICATION</scope>
</reference>
<dbReference type="Proteomes" id="UP000492821">
    <property type="component" value="Unassembled WGS sequence"/>
</dbReference>
<keyword evidence="1" id="KW-1133">Transmembrane helix</keyword>
<organism evidence="2 3">
    <name type="scientific">Panagrellus redivivus</name>
    <name type="common">Microworm</name>
    <dbReference type="NCBI Taxonomy" id="6233"/>
    <lineage>
        <taxon>Eukaryota</taxon>
        <taxon>Metazoa</taxon>
        <taxon>Ecdysozoa</taxon>
        <taxon>Nematoda</taxon>
        <taxon>Chromadorea</taxon>
        <taxon>Rhabditida</taxon>
        <taxon>Tylenchina</taxon>
        <taxon>Panagrolaimomorpha</taxon>
        <taxon>Panagrolaimoidea</taxon>
        <taxon>Panagrolaimidae</taxon>
        <taxon>Panagrellus</taxon>
    </lineage>
</organism>
<dbReference type="AlphaFoldDB" id="A0A7E4W7E6"/>